<organism evidence="9 10">
    <name type="scientific">Komagataella pastoris</name>
    <name type="common">Yeast</name>
    <name type="synonym">Pichia pastoris</name>
    <dbReference type="NCBI Taxonomy" id="4922"/>
    <lineage>
        <taxon>Eukaryota</taxon>
        <taxon>Fungi</taxon>
        <taxon>Dikarya</taxon>
        <taxon>Ascomycota</taxon>
        <taxon>Saccharomycotina</taxon>
        <taxon>Pichiomycetes</taxon>
        <taxon>Pichiales</taxon>
        <taxon>Pichiaceae</taxon>
        <taxon>Komagataella</taxon>
    </lineage>
</organism>
<dbReference type="SMART" id="SM00360">
    <property type="entry name" value="RRM"/>
    <property type="match status" value="2"/>
</dbReference>
<reference evidence="9 10" key="1">
    <citation type="submission" date="2016-02" db="EMBL/GenBank/DDBJ databases">
        <title>Comparative genomic and transcriptomic foundation for Pichia pastoris.</title>
        <authorList>
            <person name="Love K.R."/>
            <person name="Shah K.A."/>
            <person name="Whittaker C.A."/>
            <person name="Wu J."/>
            <person name="Bartlett M.C."/>
            <person name="Ma D."/>
            <person name="Leeson R.L."/>
            <person name="Priest M."/>
            <person name="Young S.K."/>
            <person name="Love J.C."/>
        </authorList>
    </citation>
    <scope>NUCLEOTIDE SEQUENCE [LARGE SCALE GENOMIC DNA]</scope>
    <source>
        <strain evidence="9 10">ATCC 28485</strain>
    </source>
</reference>
<dbReference type="PANTHER" id="PTHR15608">
    <property type="entry name" value="SPLICING FACTOR U2AF-ASSOCIATED PROTEIN 2"/>
    <property type="match status" value="1"/>
</dbReference>
<feature type="domain" description="RRM" evidence="8">
    <location>
        <begin position="232"/>
        <end position="314"/>
    </location>
</feature>
<dbReference type="InterPro" id="IPR034393">
    <property type="entry name" value="TatSF1-like"/>
</dbReference>
<dbReference type="GO" id="GO:0005684">
    <property type="term" value="C:U2-type spliceosomal complex"/>
    <property type="evidence" value="ECO:0007669"/>
    <property type="project" value="TreeGrafter"/>
</dbReference>
<feature type="coiled-coil region" evidence="7">
    <location>
        <begin position="189"/>
        <end position="216"/>
    </location>
</feature>
<evidence type="ECO:0000256" key="1">
    <source>
        <dbReference type="ARBA" id="ARBA00007747"/>
    </source>
</evidence>
<gene>
    <name evidence="9" type="primary">CUS2</name>
    <name evidence="9" type="ORF">ATY40_BA7503082</name>
</gene>
<dbReference type="InterPro" id="IPR000504">
    <property type="entry name" value="RRM_dom"/>
</dbReference>
<dbReference type="GO" id="GO:0003723">
    <property type="term" value="F:RNA binding"/>
    <property type="evidence" value="ECO:0007669"/>
    <property type="project" value="UniProtKB-UniRule"/>
</dbReference>
<keyword evidence="10" id="KW-1185">Reference proteome</keyword>
<dbReference type="PROSITE" id="PS50102">
    <property type="entry name" value="RRM"/>
    <property type="match status" value="2"/>
</dbReference>
<evidence type="ECO:0000256" key="6">
    <source>
        <dbReference type="PROSITE-ProRule" id="PRU00176"/>
    </source>
</evidence>
<dbReference type="FunFam" id="3.30.70.330:FF:000105">
    <property type="entry name" value="HIV Tat-specific factor 1 homolog"/>
    <property type="match status" value="1"/>
</dbReference>
<dbReference type="OrthoDB" id="10258585at2759"/>
<dbReference type="InterPro" id="IPR012677">
    <property type="entry name" value="Nucleotide-bd_a/b_plait_sf"/>
</dbReference>
<dbReference type="SUPFAM" id="SSF54928">
    <property type="entry name" value="RNA-binding domain, RBD"/>
    <property type="match status" value="1"/>
</dbReference>
<dbReference type="GO" id="GO:0000398">
    <property type="term" value="P:mRNA splicing, via spliceosome"/>
    <property type="evidence" value="ECO:0007669"/>
    <property type="project" value="UniProtKB-ARBA"/>
</dbReference>
<evidence type="ECO:0000256" key="4">
    <source>
        <dbReference type="ARBA" id="ARBA00022884"/>
    </source>
</evidence>
<evidence type="ECO:0000256" key="5">
    <source>
        <dbReference type="ARBA" id="ARBA00023187"/>
    </source>
</evidence>
<dbReference type="AlphaFoldDB" id="A0A1B2JCU4"/>
<evidence type="ECO:0000256" key="3">
    <source>
        <dbReference type="ARBA" id="ARBA00022737"/>
    </source>
</evidence>
<name>A0A1B2JCU4_PICPA</name>
<dbReference type="EMBL" id="CP014585">
    <property type="protein sequence ID" value="ANZ75832.1"/>
    <property type="molecule type" value="Genomic_DNA"/>
</dbReference>
<feature type="coiled-coil region" evidence="7">
    <location>
        <begin position="50"/>
        <end position="82"/>
    </location>
</feature>
<sequence>MPSLPEGKPEVLAKVDDRVSFKKDEEKWIFEDGDEEFEYDNDLQQWVPEKRKIDNDERELKEELKREKKRKIEELKEQERNKPKSLPQTGVYITNLPSDTKLEEIEDAFGKLGTIGENLITGEKKIKLYRNEENEFKGDALVVYLKPESVALAIEMLDGIQWRPLCKETIHVEKADFSHKASDNKAHNKELTDEQKQAIKKRLQKLKSRSDDWKDDIQVEYERRQAEERFKHFVVLKNVFDSKTSEDDLFEIKQDIREGCEEIGSVTNVVLYDLEPEGIVSVRFSSKDDATRCVQAMNGRYFDGKKLEAFIYDGKSKYRRKEVSKEDQSDNFGTWLEA</sequence>
<keyword evidence="7" id="KW-0175">Coiled coil</keyword>
<accession>A0A1B2JCU4</accession>
<dbReference type="CDD" id="cd12285">
    <property type="entry name" value="RRM3_RBM39_like"/>
    <property type="match status" value="1"/>
</dbReference>
<keyword evidence="2" id="KW-0507">mRNA processing</keyword>
<comment type="similarity">
    <text evidence="1">Belongs to the HTATSF1 family.</text>
</comment>
<evidence type="ECO:0000259" key="8">
    <source>
        <dbReference type="PROSITE" id="PS50102"/>
    </source>
</evidence>
<evidence type="ECO:0000313" key="10">
    <source>
        <dbReference type="Proteomes" id="UP000094565"/>
    </source>
</evidence>
<proteinExistence type="inferred from homology"/>
<dbReference type="Pfam" id="PF00076">
    <property type="entry name" value="RRM_1"/>
    <property type="match status" value="2"/>
</dbReference>
<dbReference type="Gene3D" id="3.30.70.330">
    <property type="match status" value="2"/>
</dbReference>
<feature type="domain" description="RRM" evidence="8">
    <location>
        <begin position="89"/>
        <end position="177"/>
    </location>
</feature>
<keyword evidence="4 6" id="KW-0694">RNA-binding</keyword>
<protein>
    <submittedName>
        <fullName evidence="9">BA75_03082T0</fullName>
    </submittedName>
</protein>
<keyword evidence="3" id="KW-0677">Repeat</keyword>
<evidence type="ECO:0000256" key="2">
    <source>
        <dbReference type="ARBA" id="ARBA00022664"/>
    </source>
</evidence>
<dbReference type="GO" id="GO:0005686">
    <property type="term" value="C:U2 snRNP"/>
    <property type="evidence" value="ECO:0007669"/>
    <property type="project" value="TreeGrafter"/>
</dbReference>
<dbReference type="InterPro" id="IPR035979">
    <property type="entry name" value="RBD_domain_sf"/>
</dbReference>
<dbReference type="Proteomes" id="UP000094565">
    <property type="component" value="Chromosome 2"/>
</dbReference>
<evidence type="ECO:0000313" key="9">
    <source>
        <dbReference type="EMBL" id="ANZ75832.1"/>
    </source>
</evidence>
<dbReference type="PANTHER" id="PTHR15608:SF0">
    <property type="entry name" value="HIV TAT-SPECIFIC FACTOR 1"/>
    <property type="match status" value="1"/>
</dbReference>
<evidence type="ECO:0000256" key="7">
    <source>
        <dbReference type="SAM" id="Coils"/>
    </source>
</evidence>
<keyword evidence="5" id="KW-0508">mRNA splicing</keyword>